<sequence length="58" mass="6887">MERRLTMGPLGLPWGTFLMFASAVIGCPLITELILRSKWWKKKSDYYWSFNQTDDEEE</sequence>
<gene>
    <name evidence="2" type="ORF">CLOBOL_00431</name>
</gene>
<dbReference type="PROSITE" id="PS51257">
    <property type="entry name" value="PROKAR_LIPOPROTEIN"/>
    <property type="match status" value="1"/>
</dbReference>
<evidence type="ECO:0000313" key="2">
    <source>
        <dbReference type="EMBL" id="EDP18995.1"/>
    </source>
</evidence>
<dbReference type="HOGENOM" id="CLU_3078323_0_0_9"/>
<dbReference type="AlphaFoldDB" id="A8RHJ0"/>
<organism evidence="2 3">
    <name type="scientific">Enterocloster bolteae (strain ATCC BAA-613 / DSM 15670 / CCUG 46953 / JCM 12243 / WAL 16351)</name>
    <name type="common">Clostridium bolteae</name>
    <dbReference type="NCBI Taxonomy" id="411902"/>
    <lineage>
        <taxon>Bacteria</taxon>
        <taxon>Bacillati</taxon>
        <taxon>Bacillota</taxon>
        <taxon>Clostridia</taxon>
        <taxon>Lachnospirales</taxon>
        <taxon>Lachnospiraceae</taxon>
        <taxon>Enterocloster</taxon>
    </lineage>
</organism>
<accession>A8RHJ0</accession>
<evidence type="ECO:0000313" key="3">
    <source>
        <dbReference type="Proteomes" id="UP000005396"/>
    </source>
</evidence>
<keyword evidence="1" id="KW-1133">Transmembrane helix</keyword>
<name>A8RHJ0_ENTBW</name>
<protein>
    <submittedName>
        <fullName evidence="2">Uncharacterized protein</fullName>
    </submittedName>
</protein>
<comment type="caution">
    <text evidence="2">The sequence shown here is derived from an EMBL/GenBank/DDBJ whole genome shotgun (WGS) entry which is preliminary data.</text>
</comment>
<proteinExistence type="predicted"/>
<dbReference type="PaxDb" id="411902-CLOBOL_00431"/>
<keyword evidence="1" id="KW-0472">Membrane</keyword>
<evidence type="ECO:0000256" key="1">
    <source>
        <dbReference type="SAM" id="Phobius"/>
    </source>
</evidence>
<dbReference type="EMBL" id="ABCC02000009">
    <property type="protein sequence ID" value="EDP18995.1"/>
    <property type="molecule type" value="Genomic_DNA"/>
</dbReference>
<keyword evidence="1" id="KW-0812">Transmembrane</keyword>
<dbReference type="Proteomes" id="UP000005396">
    <property type="component" value="Unassembled WGS sequence"/>
</dbReference>
<feature type="transmembrane region" description="Helical" evidence="1">
    <location>
        <begin position="12"/>
        <end position="35"/>
    </location>
</feature>
<reference evidence="2 3" key="2">
    <citation type="submission" date="2007-09" db="EMBL/GenBank/DDBJ databases">
        <title>Draft genome sequence of Clostridium bolteae (ATCC BAA-613).</title>
        <authorList>
            <person name="Sudarsanam P."/>
            <person name="Ley R."/>
            <person name="Guruge J."/>
            <person name="Turnbaugh P.J."/>
            <person name="Mahowald M."/>
            <person name="Liep D."/>
            <person name="Gordon J."/>
        </authorList>
    </citation>
    <scope>NUCLEOTIDE SEQUENCE [LARGE SCALE GENOMIC DNA]</scope>
    <source>
        <strain evidence="3">ATCC BAA-613 / DSM 15670 / CCUG 46953 / JCM 12243 / WAL 16351</strain>
    </source>
</reference>
<reference evidence="2 3" key="1">
    <citation type="submission" date="2007-08" db="EMBL/GenBank/DDBJ databases">
        <authorList>
            <person name="Fulton L."/>
            <person name="Clifton S."/>
            <person name="Fulton B."/>
            <person name="Xu J."/>
            <person name="Minx P."/>
            <person name="Pepin K.H."/>
            <person name="Johnson M."/>
            <person name="Thiruvilangam P."/>
            <person name="Bhonagiri V."/>
            <person name="Nash W.E."/>
            <person name="Mardis E.R."/>
            <person name="Wilson R.K."/>
        </authorList>
    </citation>
    <scope>NUCLEOTIDE SEQUENCE [LARGE SCALE GENOMIC DNA]</scope>
    <source>
        <strain evidence="3">ATCC BAA-613 / DSM 15670 / CCUG 46953 / JCM 12243 / WAL 16351</strain>
    </source>
</reference>